<evidence type="ECO:0000256" key="9">
    <source>
        <dbReference type="ARBA" id="ARBA00023136"/>
    </source>
</evidence>
<evidence type="ECO:0000313" key="12">
    <source>
        <dbReference type="EMBL" id="VUG19391.1"/>
    </source>
</evidence>
<dbReference type="InterPro" id="IPR017455">
    <property type="entry name" value="Znf_FYVE-rel"/>
</dbReference>
<evidence type="ECO:0000256" key="2">
    <source>
        <dbReference type="ARBA" id="ARBA00008597"/>
    </source>
</evidence>
<evidence type="ECO:0000313" key="13">
    <source>
        <dbReference type="Proteomes" id="UP000478008"/>
    </source>
</evidence>
<dbReference type="Gene3D" id="6.10.140.100">
    <property type="match status" value="1"/>
</dbReference>
<dbReference type="SMART" id="SM00064">
    <property type="entry name" value="FYVE"/>
    <property type="match status" value="1"/>
</dbReference>
<dbReference type="GO" id="GO:0043130">
    <property type="term" value="F:ubiquitin binding"/>
    <property type="evidence" value="ECO:0007669"/>
    <property type="project" value="InterPro"/>
</dbReference>
<dbReference type="GO" id="GO:0043328">
    <property type="term" value="P:protein transport to vacuole involved in ubiquitin-dependent protein catabolic process via the multivesicular body sorting pathway"/>
    <property type="evidence" value="ECO:0007669"/>
    <property type="project" value="TreeGrafter"/>
</dbReference>
<evidence type="ECO:0000256" key="10">
    <source>
        <dbReference type="PROSITE-ProRule" id="PRU00091"/>
    </source>
</evidence>
<dbReference type="InterPro" id="IPR008942">
    <property type="entry name" value="ENTH_VHS"/>
</dbReference>
<comment type="similarity">
    <text evidence="2">Belongs to the VPS27 family.</text>
</comment>
<keyword evidence="4" id="KW-0479">Metal-binding</keyword>
<feature type="compositionally biased region" description="Basic and acidic residues" evidence="11">
    <location>
        <begin position="609"/>
        <end position="622"/>
    </location>
</feature>
<dbReference type="Gene3D" id="3.30.40.10">
    <property type="entry name" value="Zinc/RING finger domain, C3HC4 (zinc finger)"/>
    <property type="match status" value="1"/>
</dbReference>
<dbReference type="InterPro" id="IPR003903">
    <property type="entry name" value="UIM_dom"/>
</dbReference>
<evidence type="ECO:0000256" key="1">
    <source>
        <dbReference type="ARBA" id="ARBA00004125"/>
    </source>
</evidence>
<gene>
    <name evidence="12" type="ORF">DEBR0S5_01618G</name>
</gene>
<evidence type="ECO:0000256" key="11">
    <source>
        <dbReference type="SAM" id="MobiDB-lite"/>
    </source>
</evidence>
<keyword evidence="8" id="KW-0862">Zinc</keyword>
<dbReference type="PANTHER" id="PTHR47794:SF1">
    <property type="entry name" value="VACUOLAR PROTEIN SORTING-ASSOCIATED PROTEIN 27"/>
    <property type="match status" value="1"/>
</dbReference>
<dbReference type="SMART" id="SM00288">
    <property type="entry name" value="VHS"/>
    <property type="match status" value="1"/>
</dbReference>
<keyword evidence="5" id="KW-0677">Repeat</keyword>
<dbReference type="GO" id="GO:0006623">
    <property type="term" value="P:protein targeting to vacuole"/>
    <property type="evidence" value="ECO:0007669"/>
    <property type="project" value="TreeGrafter"/>
</dbReference>
<feature type="compositionally biased region" description="Polar residues" evidence="11">
    <location>
        <begin position="480"/>
        <end position="489"/>
    </location>
</feature>
<dbReference type="GO" id="GO:0032266">
    <property type="term" value="F:phosphatidylinositol-3-phosphate binding"/>
    <property type="evidence" value="ECO:0007669"/>
    <property type="project" value="UniProtKB-ARBA"/>
</dbReference>
<sequence>MSWFGSSETDGLDPIIERATSETIPNGDIDFGAALELSDRIRSKQIPPKDAMRSLKKRFLSSKDPNKQKSSLKLIDFCIKNGGEHFLLDISSKEFMDPFIGILHDKNLNGEVKQYLLELIQSWSIMFSTHPKLSYVNDVYKKLQGEKFKFPDITEYVDSSLIESKVAPEWEDSDACMLCSKLFSFINRKHHCRSCGGVFCQEHSSQSCELPELGITVPVRVCDTCYQEHMDKLEAQKKTSNKKSHKKHKSNKASSKYSIGNEDDDLKKAIELSLQEAGMTPEATTNTKDDISQPPPYEDEDAAMKAAIEASLQDLHQQEKPISSNNSVKQDSLVKKQNFYSNMLPSDKNLNTDFPAGDNVYNAAEEVEPARESIDDGRITGKDENNLLLFVKTINTYLKTNPQQRIPLSKDITMKQMYSDVVLLQPKVEQNLTKYTGELERYQDLYSKIFAINKIYNEMLQQRSGQQVQQRPPFDIPQANPWNSGTQIPNPEHRNSSIPQDGRASLSNDNTPSYHTLSDSISLGGKQTRQNTWNSQLSGTNTITAIGERPQMPLPAASTTNKSELNVPSSPYADNRKNSFNSIDYAPLPEQATVPVQKEPSMPDSAINSEKDLQVTPTEEKPPQQQEPVNLIDL</sequence>
<feature type="region of interest" description="Disordered" evidence="11">
    <location>
        <begin position="463"/>
        <end position="634"/>
    </location>
</feature>
<evidence type="ECO:0000256" key="5">
    <source>
        <dbReference type="ARBA" id="ARBA00022737"/>
    </source>
</evidence>
<dbReference type="SMART" id="SM00726">
    <property type="entry name" value="UIM"/>
    <property type="match status" value="2"/>
</dbReference>
<proteinExistence type="inferred from homology"/>
<dbReference type="GO" id="GO:0010008">
    <property type="term" value="C:endosome membrane"/>
    <property type="evidence" value="ECO:0007669"/>
    <property type="project" value="UniProtKB-SubCell"/>
</dbReference>
<dbReference type="CDD" id="cd16979">
    <property type="entry name" value="VHS_Vps27"/>
    <property type="match status" value="1"/>
</dbReference>
<dbReference type="PANTHER" id="PTHR47794">
    <property type="entry name" value="VACUOLAR PROTEIN SORTING-ASSOCIATED PROTEIN 27"/>
    <property type="match status" value="1"/>
</dbReference>
<dbReference type="Gene3D" id="1.20.5.1940">
    <property type="match status" value="1"/>
</dbReference>
<dbReference type="Pfam" id="PF02809">
    <property type="entry name" value="UIM"/>
    <property type="match status" value="2"/>
</dbReference>
<protein>
    <recommendedName>
        <fullName evidence="3">Vacuolar protein sorting-associated protein 27</fullName>
    </recommendedName>
</protein>
<feature type="compositionally biased region" description="Low complexity" evidence="11">
    <location>
        <begin position="623"/>
        <end position="634"/>
    </location>
</feature>
<dbReference type="Gene3D" id="1.25.40.90">
    <property type="match status" value="1"/>
</dbReference>
<dbReference type="SUPFAM" id="SSF48464">
    <property type="entry name" value="ENTH/VHS domain"/>
    <property type="match status" value="1"/>
</dbReference>
<feature type="region of interest" description="Disordered" evidence="11">
    <location>
        <begin position="236"/>
        <end position="260"/>
    </location>
</feature>
<dbReference type="AlphaFoldDB" id="A0A7D9CZK1"/>
<dbReference type="InterPro" id="IPR013083">
    <property type="entry name" value="Znf_RING/FYVE/PHD"/>
</dbReference>
<dbReference type="PROSITE" id="PS50179">
    <property type="entry name" value="VHS"/>
    <property type="match status" value="1"/>
</dbReference>
<keyword evidence="13" id="KW-1185">Reference proteome</keyword>
<dbReference type="Pfam" id="PF01363">
    <property type="entry name" value="FYVE"/>
    <property type="match status" value="1"/>
</dbReference>
<dbReference type="GO" id="GO:0033565">
    <property type="term" value="C:ESCRT-0 complex"/>
    <property type="evidence" value="ECO:0007669"/>
    <property type="project" value="TreeGrafter"/>
</dbReference>
<dbReference type="InterPro" id="IPR002014">
    <property type="entry name" value="VHS_dom"/>
</dbReference>
<feature type="compositionally biased region" description="Basic residues" evidence="11">
    <location>
        <begin position="239"/>
        <end position="251"/>
    </location>
</feature>
<dbReference type="InterPro" id="IPR000306">
    <property type="entry name" value="Znf_FYVE"/>
</dbReference>
<dbReference type="PROSITE" id="PS50178">
    <property type="entry name" value="ZF_FYVE"/>
    <property type="match status" value="1"/>
</dbReference>
<name>A0A7D9CZK1_DEKBR</name>
<evidence type="ECO:0000256" key="8">
    <source>
        <dbReference type="ARBA" id="ARBA00022833"/>
    </source>
</evidence>
<dbReference type="SUPFAM" id="SSF57903">
    <property type="entry name" value="FYVE/PHD zinc finger"/>
    <property type="match status" value="1"/>
</dbReference>
<comment type="subcellular location">
    <subcellularLocation>
        <location evidence="1">Endosome membrane</location>
        <topology evidence="1">Peripheral membrane protein</topology>
        <orientation evidence="1">Cytoplasmic side</orientation>
    </subcellularLocation>
</comment>
<evidence type="ECO:0000256" key="3">
    <source>
        <dbReference type="ARBA" id="ARBA00017753"/>
    </source>
</evidence>
<dbReference type="InterPro" id="IPR011011">
    <property type="entry name" value="Znf_FYVE_PHD"/>
</dbReference>
<keyword evidence="7 10" id="KW-0863">Zinc-finger</keyword>
<evidence type="ECO:0000256" key="7">
    <source>
        <dbReference type="ARBA" id="ARBA00022771"/>
    </source>
</evidence>
<evidence type="ECO:0000256" key="4">
    <source>
        <dbReference type="ARBA" id="ARBA00022723"/>
    </source>
</evidence>
<organism evidence="12 13">
    <name type="scientific">Dekkera bruxellensis</name>
    <name type="common">Brettanomyces custersii</name>
    <dbReference type="NCBI Taxonomy" id="5007"/>
    <lineage>
        <taxon>Eukaryota</taxon>
        <taxon>Fungi</taxon>
        <taxon>Dikarya</taxon>
        <taxon>Ascomycota</taxon>
        <taxon>Saccharomycotina</taxon>
        <taxon>Pichiomycetes</taxon>
        <taxon>Pichiales</taxon>
        <taxon>Pichiaceae</taxon>
        <taxon>Brettanomyces</taxon>
    </lineage>
</organism>
<dbReference type="EMBL" id="CABFWN010000005">
    <property type="protein sequence ID" value="VUG19391.1"/>
    <property type="molecule type" value="Genomic_DNA"/>
</dbReference>
<dbReference type="GO" id="GO:0008270">
    <property type="term" value="F:zinc ion binding"/>
    <property type="evidence" value="ECO:0007669"/>
    <property type="project" value="UniProtKB-KW"/>
</dbReference>
<feature type="compositionally biased region" description="Polar residues" evidence="11">
    <location>
        <begin position="505"/>
        <end position="544"/>
    </location>
</feature>
<feature type="region of interest" description="Disordered" evidence="11">
    <location>
        <begin position="276"/>
        <end position="298"/>
    </location>
</feature>
<evidence type="ECO:0000256" key="6">
    <source>
        <dbReference type="ARBA" id="ARBA00022753"/>
    </source>
</evidence>
<feature type="compositionally biased region" description="Polar residues" evidence="11">
    <location>
        <begin position="557"/>
        <end position="569"/>
    </location>
</feature>
<dbReference type="Proteomes" id="UP000478008">
    <property type="component" value="Unassembled WGS sequence"/>
</dbReference>
<accession>A0A7D9CZK1</accession>
<dbReference type="PROSITE" id="PS50330">
    <property type="entry name" value="UIM"/>
    <property type="match status" value="1"/>
</dbReference>
<keyword evidence="6" id="KW-0967">Endosome</keyword>
<keyword evidence="9" id="KW-0472">Membrane</keyword>
<dbReference type="Pfam" id="PF00790">
    <property type="entry name" value="VHS"/>
    <property type="match status" value="1"/>
</dbReference>
<reference evidence="12 13" key="1">
    <citation type="submission" date="2019-07" db="EMBL/GenBank/DDBJ databases">
        <authorList>
            <person name="Friedrich A."/>
            <person name="Schacherer J."/>
        </authorList>
    </citation>
    <scope>NUCLEOTIDE SEQUENCE [LARGE SCALE GENOMIC DNA]</scope>
</reference>